<evidence type="ECO:0000256" key="1">
    <source>
        <dbReference type="SAM" id="Phobius"/>
    </source>
</evidence>
<feature type="transmembrane region" description="Helical" evidence="1">
    <location>
        <begin position="47"/>
        <end position="67"/>
    </location>
</feature>
<evidence type="ECO:0000313" key="3">
    <source>
        <dbReference type="Proteomes" id="UP000297693"/>
    </source>
</evidence>
<keyword evidence="1" id="KW-1133">Transmembrane helix</keyword>
<keyword evidence="1" id="KW-0472">Membrane</keyword>
<dbReference type="EMBL" id="RQGD01000034">
    <property type="protein sequence ID" value="TGL58178.1"/>
    <property type="molecule type" value="Genomic_DNA"/>
</dbReference>
<comment type="caution">
    <text evidence="2">The sequence shown here is derived from an EMBL/GenBank/DDBJ whole genome shotgun (WGS) entry which is preliminary data.</text>
</comment>
<sequence length="134" mass="15914">MKKLLKTNFLLIDFGFLFYWGITYFKLIPDELLFPDYKDPTLVIWNWSFFPLDLVLSLCGLTSLILLKQNNDRWIFFAIVSLCLTFTSGLMAISFWAIQGWFDLAWWLPNLYLMLYPIPFLIQFSKSDTNTYHA</sequence>
<dbReference type="AlphaFoldDB" id="A0A4R9K0H5"/>
<dbReference type="OrthoDB" id="2469007at2"/>
<keyword evidence="3" id="KW-1185">Reference proteome</keyword>
<reference evidence="2" key="1">
    <citation type="journal article" date="2019" name="PLoS Negl. Trop. Dis.">
        <title>Revisiting the worldwide diversity of Leptospira species in the environment.</title>
        <authorList>
            <person name="Vincent A.T."/>
            <person name="Schiettekatte O."/>
            <person name="Bourhy P."/>
            <person name="Veyrier F.J."/>
            <person name="Picardeau M."/>
        </authorList>
    </citation>
    <scope>NUCLEOTIDE SEQUENCE [LARGE SCALE GENOMIC DNA]</scope>
    <source>
        <strain evidence="2">201702476</strain>
    </source>
</reference>
<feature type="transmembrane region" description="Helical" evidence="1">
    <location>
        <begin position="74"/>
        <end position="98"/>
    </location>
</feature>
<dbReference type="Proteomes" id="UP000297693">
    <property type="component" value="Unassembled WGS sequence"/>
</dbReference>
<feature type="transmembrane region" description="Helical" evidence="1">
    <location>
        <begin position="104"/>
        <end position="122"/>
    </location>
</feature>
<accession>A0A4R9K0H5</accession>
<dbReference type="Pfam" id="PF17314">
    <property type="entry name" value="DUF5360"/>
    <property type="match status" value="1"/>
</dbReference>
<dbReference type="InterPro" id="IPR020348">
    <property type="entry name" value="Uncharacterised_YvaD"/>
</dbReference>
<evidence type="ECO:0000313" key="2">
    <source>
        <dbReference type="EMBL" id="TGL58178.1"/>
    </source>
</evidence>
<name>A0A4R9K0H5_9LEPT</name>
<protein>
    <recommendedName>
        <fullName evidence="4">YvaD family protein</fullName>
    </recommendedName>
</protein>
<gene>
    <name evidence="2" type="ORF">EHQ58_12420</name>
</gene>
<proteinExistence type="predicted"/>
<organism evidence="2 3">
    <name type="scientific">Leptospira ognonensis</name>
    <dbReference type="NCBI Taxonomy" id="2484945"/>
    <lineage>
        <taxon>Bacteria</taxon>
        <taxon>Pseudomonadati</taxon>
        <taxon>Spirochaetota</taxon>
        <taxon>Spirochaetia</taxon>
        <taxon>Leptospirales</taxon>
        <taxon>Leptospiraceae</taxon>
        <taxon>Leptospira</taxon>
    </lineage>
</organism>
<keyword evidence="1" id="KW-0812">Transmembrane</keyword>
<evidence type="ECO:0008006" key="4">
    <source>
        <dbReference type="Google" id="ProtNLM"/>
    </source>
</evidence>
<dbReference type="RefSeq" id="WP_135624196.1">
    <property type="nucleotide sequence ID" value="NZ_RQGD01000034.1"/>
</dbReference>
<feature type="transmembrane region" description="Helical" evidence="1">
    <location>
        <begin position="7"/>
        <end position="27"/>
    </location>
</feature>